<reference evidence="3" key="1">
    <citation type="submission" date="2018-05" db="EMBL/GenBank/DDBJ databases">
        <title>Pedobacter paludis sp. nov., isolated from wetland soil.</title>
        <authorList>
            <person name="Zhang Y."/>
        </authorList>
    </citation>
    <scope>NUCLEOTIDE SEQUENCE [LARGE SCALE GENOMIC DNA]</scope>
    <source>
        <strain evidence="3">R-8</strain>
    </source>
</reference>
<dbReference type="PROSITE" id="PS51257">
    <property type="entry name" value="PROKAR_LIPOPROTEIN"/>
    <property type="match status" value="1"/>
</dbReference>
<dbReference type="OrthoDB" id="679512at2"/>
<gene>
    <name evidence="2" type="ORF">DF947_08265</name>
</gene>
<feature type="chain" id="PRO_5016392043" description="Transglutaminase domain-containing protein" evidence="1">
    <location>
        <begin position="24"/>
        <end position="544"/>
    </location>
</feature>
<organism evidence="2 3">
    <name type="scientific">Pedobacter paludis</name>
    <dbReference type="NCBI Taxonomy" id="2203212"/>
    <lineage>
        <taxon>Bacteria</taxon>
        <taxon>Pseudomonadati</taxon>
        <taxon>Bacteroidota</taxon>
        <taxon>Sphingobacteriia</taxon>
        <taxon>Sphingobacteriales</taxon>
        <taxon>Sphingobacteriaceae</taxon>
        <taxon>Pedobacter</taxon>
    </lineage>
</organism>
<protein>
    <recommendedName>
        <fullName evidence="4">Transglutaminase domain-containing protein</fullName>
    </recommendedName>
</protein>
<feature type="signal peptide" evidence="1">
    <location>
        <begin position="1"/>
        <end position="23"/>
    </location>
</feature>
<evidence type="ECO:0008006" key="4">
    <source>
        <dbReference type="Google" id="ProtNLM"/>
    </source>
</evidence>
<dbReference type="PANTHER" id="PTHR35532">
    <property type="entry name" value="SIMILAR TO POLYHYDROXYALKANOATE DEPOLYMERASE"/>
    <property type="match status" value="1"/>
</dbReference>
<sequence length="544" mass="63091">MLKSSSVISVLCVAIFSSCQNLSANIEKDKVKLKDSLFKMYSNKADSVKREAVLFLIDNMDETQTVTYPYFFNKNTNKQVNFNLLEIAGENDFKAELKKRNIAYKDTTVNDAQILTAKYLAGCIDKAYADWKNYPWNRHVSKEMFFNYLLPYKVYNDKPSQWRDLLARQYYLDLLPLDGQRRNSTSENVIDKIPYFHPLQPDPLLTFNENSFKISKSNHFDEMMAIRVGDCLTGNLMNIYRLRAMGIPATMDLIPLWGKLNASHSETVYENSSGKMVALNTTAKNLQQTAKVIRYTYKNQKTWSDTISKLLLNPKEFGLKYLMNNHWIDVTSSYNQVGDINYKIKEFYPDGYAYICVFNYGNWAPVFWGKKNKDEVVFKNMGTDIFYRIAIPFAGQMKFVSEPFLFTRDKKIKFYHNNKQTYPKLNLYKVNTGTASFVEIDGIYTLSYWDETNNWRIVATKKAQALSIDLNSPEVKEKIKSYKITGFSDAAINDLIKNDLELKKGIEFNNVPKNALLKLQKSDDTKGLARIFLIDGLTHKQIWY</sequence>
<name>A0A317EY71_9SPHI</name>
<dbReference type="PANTHER" id="PTHR35532:SF5">
    <property type="entry name" value="CARBOHYDRATE-BINDING DOMAIN-CONTAINING PROTEIN"/>
    <property type="match status" value="1"/>
</dbReference>
<evidence type="ECO:0000313" key="2">
    <source>
        <dbReference type="EMBL" id="PWS31784.1"/>
    </source>
</evidence>
<dbReference type="EMBL" id="QGNY01000003">
    <property type="protein sequence ID" value="PWS31784.1"/>
    <property type="molecule type" value="Genomic_DNA"/>
</dbReference>
<evidence type="ECO:0000256" key="1">
    <source>
        <dbReference type="SAM" id="SignalP"/>
    </source>
</evidence>
<dbReference type="Proteomes" id="UP000245391">
    <property type="component" value="Unassembled WGS sequence"/>
</dbReference>
<evidence type="ECO:0000313" key="3">
    <source>
        <dbReference type="Proteomes" id="UP000245391"/>
    </source>
</evidence>
<keyword evidence="1" id="KW-0732">Signal</keyword>
<accession>A0A317EY71</accession>
<comment type="caution">
    <text evidence="2">The sequence shown here is derived from an EMBL/GenBank/DDBJ whole genome shotgun (WGS) entry which is preliminary data.</text>
</comment>
<dbReference type="AlphaFoldDB" id="A0A317EY71"/>
<keyword evidence="3" id="KW-1185">Reference proteome</keyword>
<dbReference type="RefSeq" id="WP_109929256.1">
    <property type="nucleotide sequence ID" value="NZ_QGNY01000003.1"/>
</dbReference>
<proteinExistence type="predicted"/>